<reference evidence="6" key="1">
    <citation type="journal article" date="2021" name="PeerJ">
        <title>Extensive microbial diversity within the chicken gut microbiome revealed by metagenomics and culture.</title>
        <authorList>
            <person name="Gilroy R."/>
            <person name="Ravi A."/>
            <person name="Getino M."/>
            <person name="Pursley I."/>
            <person name="Horton D.L."/>
            <person name="Alikhan N.F."/>
            <person name="Baker D."/>
            <person name="Gharbi K."/>
            <person name="Hall N."/>
            <person name="Watson M."/>
            <person name="Adriaenssens E.M."/>
            <person name="Foster-Nyarko E."/>
            <person name="Jarju S."/>
            <person name="Secka A."/>
            <person name="Antonio M."/>
            <person name="Oren A."/>
            <person name="Chaudhuri R.R."/>
            <person name="La Ragione R."/>
            <person name="Hildebrand F."/>
            <person name="Pallen M.J."/>
        </authorList>
    </citation>
    <scope>NUCLEOTIDE SEQUENCE</scope>
    <source>
        <strain evidence="6">CHK198-12963</strain>
    </source>
</reference>
<feature type="transmembrane region" description="Helical" evidence="5">
    <location>
        <begin position="256"/>
        <end position="273"/>
    </location>
</feature>
<evidence type="ECO:0000256" key="3">
    <source>
        <dbReference type="ARBA" id="ARBA00022989"/>
    </source>
</evidence>
<protein>
    <submittedName>
        <fullName evidence="6">Anion permease</fullName>
    </submittedName>
</protein>
<dbReference type="GO" id="GO:0005886">
    <property type="term" value="C:plasma membrane"/>
    <property type="evidence" value="ECO:0007669"/>
    <property type="project" value="TreeGrafter"/>
</dbReference>
<dbReference type="InterPro" id="IPR051679">
    <property type="entry name" value="DASS-Related_Transporters"/>
</dbReference>
<proteinExistence type="predicted"/>
<dbReference type="AlphaFoldDB" id="A0A9D2PS96"/>
<keyword evidence="3 5" id="KW-1133">Transmembrane helix</keyword>
<feature type="transmembrane region" description="Helical" evidence="5">
    <location>
        <begin position="280"/>
        <end position="299"/>
    </location>
</feature>
<keyword evidence="2 5" id="KW-0812">Transmembrane</keyword>
<dbReference type="PANTHER" id="PTHR43652:SF2">
    <property type="entry name" value="BASIC AMINO ACID ANTIPORTER YFCC-RELATED"/>
    <property type="match status" value="1"/>
</dbReference>
<evidence type="ECO:0000313" key="6">
    <source>
        <dbReference type="EMBL" id="HJC66194.1"/>
    </source>
</evidence>
<feature type="transmembrane region" description="Helical" evidence="5">
    <location>
        <begin position="407"/>
        <end position="427"/>
    </location>
</feature>
<feature type="transmembrane region" description="Helical" evidence="5">
    <location>
        <begin position="229"/>
        <end position="250"/>
    </location>
</feature>
<comment type="subcellular location">
    <subcellularLocation>
        <location evidence="1">Membrane</location>
        <topology evidence="1">Multi-pass membrane protein</topology>
    </subcellularLocation>
</comment>
<keyword evidence="4 5" id="KW-0472">Membrane</keyword>
<name>A0A9D2PS96_9FIRM</name>
<evidence type="ECO:0000256" key="1">
    <source>
        <dbReference type="ARBA" id="ARBA00004141"/>
    </source>
</evidence>
<feature type="transmembrane region" description="Helical" evidence="5">
    <location>
        <begin position="54"/>
        <end position="72"/>
    </location>
</feature>
<dbReference type="EMBL" id="DWWB01000029">
    <property type="protein sequence ID" value="HJC66194.1"/>
    <property type="molecule type" value="Genomic_DNA"/>
</dbReference>
<feature type="transmembrane region" description="Helical" evidence="5">
    <location>
        <begin position="93"/>
        <end position="119"/>
    </location>
</feature>
<gene>
    <name evidence="6" type="ORF">H9931_05660</name>
</gene>
<dbReference type="Pfam" id="PF00939">
    <property type="entry name" value="Na_sulph_symp"/>
    <property type="match status" value="1"/>
</dbReference>
<organism evidence="6 7">
    <name type="scientific">Candidatus Enterocloster excrementigallinarum</name>
    <dbReference type="NCBI Taxonomy" id="2838558"/>
    <lineage>
        <taxon>Bacteria</taxon>
        <taxon>Bacillati</taxon>
        <taxon>Bacillota</taxon>
        <taxon>Clostridia</taxon>
        <taxon>Lachnospirales</taxon>
        <taxon>Lachnospiraceae</taxon>
        <taxon>Enterocloster</taxon>
    </lineage>
</organism>
<evidence type="ECO:0000256" key="4">
    <source>
        <dbReference type="ARBA" id="ARBA00023136"/>
    </source>
</evidence>
<dbReference type="InterPro" id="IPR001898">
    <property type="entry name" value="SLC13A/DASS"/>
</dbReference>
<dbReference type="GO" id="GO:0022857">
    <property type="term" value="F:transmembrane transporter activity"/>
    <property type="evidence" value="ECO:0007669"/>
    <property type="project" value="InterPro"/>
</dbReference>
<feature type="transmembrane region" description="Helical" evidence="5">
    <location>
        <begin position="311"/>
        <end position="336"/>
    </location>
</feature>
<dbReference type="Proteomes" id="UP000823863">
    <property type="component" value="Unassembled WGS sequence"/>
</dbReference>
<evidence type="ECO:0000256" key="5">
    <source>
        <dbReference type="SAM" id="Phobius"/>
    </source>
</evidence>
<reference evidence="6" key="2">
    <citation type="submission" date="2021-04" db="EMBL/GenBank/DDBJ databases">
        <authorList>
            <person name="Gilroy R."/>
        </authorList>
    </citation>
    <scope>NUCLEOTIDE SEQUENCE</scope>
    <source>
        <strain evidence="6">CHK198-12963</strain>
    </source>
</reference>
<evidence type="ECO:0000256" key="2">
    <source>
        <dbReference type="ARBA" id="ARBA00022692"/>
    </source>
</evidence>
<dbReference type="PANTHER" id="PTHR43652">
    <property type="entry name" value="BASIC AMINO ACID ANTIPORTER YFCC-RELATED"/>
    <property type="match status" value="1"/>
</dbReference>
<comment type="caution">
    <text evidence="6">The sequence shown here is derived from an EMBL/GenBank/DDBJ whole genome shotgun (WGS) entry which is preliminary data.</text>
</comment>
<sequence length="428" mass="45574">MNTQMIFCILLFVVMLASFLIGKLPLGVIAGTTASLLVLFGCTSPETILNGIGSSNTAILACMIILASGLGRTSFPAKMTAVIRKITGGSYKLAYLGILVLALVLTSMLTSPMATYAIVFPIMDSVCDEFGVSRSKAQFPLVVVCLACCMILPFGASMSQSAVFDGYMQTYGFTQGFNAMDFFRGRWPFVFIVMAWAFFLAPKFTPDKPPVPIVTLEAKKSDKRALSGFSDVAGVVIFICVVLGFIFNSYIGVPTWYLAFFGVMLMVICKTLTKAEAIKAIPVDICLLYVGANTMATALVETGTADFIGSIISGVVGGATNSYLLHATFFIVPFAITQFMQNQSVMNVFAPIALITCSALGADPRGCLVCVAAGSLTAYMTPSATSAIPMCMEAGGYDVKTLFKMGWLLALILCVGYVVYVSIALPAF</sequence>
<feature type="transmembrane region" description="Helical" evidence="5">
    <location>
        <begin position="139"/>
        <end position="158"/>
    </location>
</feature>
<accession>A0A9D2PS96</accession>
<evidence type="ECO:0000313" key="7">
    <source>
        <dbReference type="Proteomes" id="UP000823863"/>
    </source>
</evidence>